<dbReference type="PANTHER" id="PTHR33159">
    <property type="entry name" value="RPM1-INTERACTING PROTEIN 4 (RIN4) FAMILY PROTEIN"/>
    <property type="match status" value="1"/>
</dbReference>
<feature type="domain" description="RIN4 pathogenic type III effector avirulence factor Avr cleavage site" evidence="2">
    <location>
        <begin position="6"/>
        <end position="38"/>
    </location>
</feature>
<gene>
    <name evidence="3" type="ORF">Slati_1548100</name>
</gene>
<proteinExistence type="predicted"/>
<protein>
    <submittedName>
        <fullName evidence="3">Protein NOI4</fullName>
    </submittedName>
</protein>
<sequence>MSGSEENVALPKFGSWDVKNPAAAGQYSMIFDRALNQKRAGQPSQDSNDSPRGSGSDSEPLSKQDGRLSKGSGSGGRRWLCCSSLKYAES</sequence>
<dbReference type="GO" id="GO:0005886">
    <property type="term" value="C:plasma membrane"/>
    <property type="evidence" value="ECO:0007669"/>
    <property type="project" value="TreeGrafter"/>
</dbReference>
<evidence type="ECO:0000256" key="1">
    <source>
        <dbReference type="SAM" id="MobiDB-lite"/>
    </source>
</evidence>
<name>A0AAW2X7A2_9LAMI</name>
<dbReference type="EMBL" id="JACGWN010000005">
    <property type="protein sequence ID" value="KAL0449917.1"/>
    <property type="molecule type" value="Genomic_DNA"/>
</dbReference>
<reference evidence="3" key="2">
    <citation type="journal article" date="2024" name="Plant">
        <title>Genomic evolution and insights into agronomic trait innovations of Sesamum species.</title>
        <authorList>
            <person name="Miao H."/>
            <person name="Wang L."/>
            <person name="Qu L."/>
            <person name="Liu H."/>
            <person name="Sun Y."/>
            <person name="Le M."/>
            <person name="Wang Q."/>
            <person name="Wei S."/>
            <person name="Zheng Y."/>
            <person name="Lin W."/>
            <person name="Duan Y."/>
            <person name="Cao H."/>
            <person name="Xiong S."/>
            <person name="Wang X."/>
            <person name="Wei L."/>
            <person name="Li C."/>
            <person name="Ma Q."/>
            <person name="Ju M."/>
            <person name="Zhao R."/>
            <person name="Li G."/>
            <person name="Mu C."/>
            <person name="Tian Q."/>
            <person name="Mei H."/>
            <person name="Zhang T."/>
            <person name="Gao T."/>
            <person name="Zhang H."/>
        </authorList>
    </citation>
    <scope>NUCLEOTIDE SEQUENCE</scope>
    <source>
        <strain evidence="3">KEN1</strain>
    </source>
</reference>
<reference evidence="3" key="1">
    <citation type="submission" date="2020-06" db="EMBL/GenBank/DDBJ databases">
        <authorList>
            <person name="Li T."/>
            <person name="Hu X."/>
            <person name="Zhang T."/>
            <person name="Song X."/>
            <person name="Zhang H."/>
            <person name="Dai N."/>
            <person name="Sheng W."/>
            <person name="Hou X."/>
            <person name="Wei L."/>
        </authorList>
    </citation>
    <scope>NUCLEOTIDE SEQUENCE</scope>
    <source>
        <strain evidence="3">KEN1</strain>
        <tissue evidence="3">Leaf</tissue>
    </source>
</reference>
<comment type="caution">
    <text evidence="3">The sequence shown here is derived from an EMBL/GenBank/DDBJ whole genome shotgun (WGS) entry which is preliminary data.</text>
</comment>
<dbReference type="PANTHER" id="PTHR33159:SF47">
    <property type="entry name" value="RIN4 PATHOGENIC TYPE III EFFECTOR AVIRULENCE FACTOR AVR CLEAVAGE SITE DOMAIN-CONTAINING PROTEIN"/>
    <property type="match status" value="1"/>
</dbReference>
<evidence type="ECO:0000313" key="3">
    <source>
        <dbReference type="EMBL" id="KAL0449917.1"/>
    </source>
</evidence>
<dbReference type="Pfam" id="PF05627">
    <property type="entry name" value="AvrRpt-cleavage"/>
    <property type="match status" value="1"/>
</dbReference>
<feature type="compositionally biased region" description="Polar residues" evidence="1">
    <location>
        <begin position="42"/>
        <end position="59"/>
    </location>
</feature>
<dbReference type="InterPro" id="IPR040387">
    <property type="entry name" value="RIN4/NOI4"/>
</dbReference>
<evidence type="ECO:0000259" key="2">
    <source>
        <dbReference type="Pfam" id="PF05627"/>
    </source>
</evidence>
<accession>A0AAW2X7A2</accession>
<dbReference type="InterPro" id="IPR008700">
    <property type="entry name" value="TypeIII_avirulence_cleave"/>
</dbReference>
<feature type="region of interest" description="Disordered" evidence="1">
    <location>
        <begin position="34"/>
        <end position="79"/>
    </location>
</feature>
<dbReference type="AlphaFoldDB" id="A0AAW2X7A2"/>
<organism evidence="3">
    <name type="scientific">Sesamum latifolium</name>
    <dbReference type="NCBI Taxonomy" id="2727402"/>
    <lineage>
        <taxon>Eukaryota</taxon>
        <taxon>Viridiplantae</taxon>
        <taxon>Streptophyta</taxon>
        <taxon>Embryophyta</taxon>
        <taxon>Tracheophyta</taxon>
        <taxon>Spermatophyta</taxon>
        <taxon>Magnoliopsida</taxon>
        <taxon>eudicotyledons</taxon>
        <taxon>Gunneridae</taxon>
        <taxon>Pentapetalae</taxon>
        <taxon>asterids</taxon>
        <taxon>lamiids</taxon>
        <taxon>Lamiales</taxon>
        <taxon>Pedaliaceae</taxon>
        <taxon>Sesamum</taxon>
    </lineage>
</organism>